<dbReference type="InterPro" id="IPR057309">
    <property type="entry name" value="PcsB_CC"/>
</dbReference>
<dbReference type="PANTHER" id="PTHR21666">
    <property type="entry name" value="PEPTIDASE-RELATED"/>
    <property type="match status" value="1"/>
</dbReference>
<dbReference type="InterPro" id="IPR011055">
    <property type="entry name" value="Dup_hybrid_motif"/>
</dbReference>
<feature type="domain" description="Peptidoglycan hydrolase PcsB coiled-coil" evidence="6">
    <location>
        <begin position="102"/>
        <end position="173"/>
    </location>
</feature>
<feature type="domain" description="M23ase beta-sheet core" evidence="5">
    <location>
        <begin position="308"/>
        <end position="409"/>
    </location>
</feature>
<name>E6TQU7_EVAC2</name>
<dbReference type="CDD" id="cd12797">
    <property type="entry name" value="M23_peptidase"/>
    <property type="match status" value="1"/>
</dbReference>
<gene>
    <name evidence="7" type="ordered locus">Bcell_3480</name>
</gene>
<feature type="region of interest" description="Disordered" evidence="3">
    <location>
        <begin position="262"/>
        <end position="294"/>
    </location>
</feature>
<feature type="compositionally biased region" description="Polar residues" evidence="3">
    <location>
        <begin position="268"/>
        <end position="289"/>
    </location>
</feature>
<protein>
    <submittedName>
        <fullName evidence="7">Peptidase M23</fullName>
    </submittedName>
</protein>
<dbReference type="SUPFAM" id="SSF51261">
    <property type="entry name" value="Duplicated hybrid motif"/>
    <property type="match status" value="1"/>
</dbReference>
<dbReference type="KEGG" id="bco:Bcell_3480"/>
<keyword evidence="8" id="KW-1185">Reference proteome</keyword>
<feature type="coiled-coil region" evidence="2">
    <location>
        <begin position="25"/>
        <end position="115"/>
    </location>
</feature>
<dbReference type="InterPro" id="IPR050570">
    <property type="entry name" value="Cell_wall_metabolism_enzyme"/>
</dbReference>
<dbReference type="Gene3D" id="6.10.250.3150">
    <property type="match status" value="1"/>
</dbReference>
<feature type="signal peptide" evidence="4">
    <location>
        <begin position="1"/>
        <end position="22"/>
    </location>
</feature>
<dbReference type="InterPro" id="IPR016047">
    <property type="entry name" value="M23ase_b-sheet_dom"/>
</dbReference>
<keyword evidence="1 4" id="KW-0732">Signal</keyword>
<proteinExistence type="predicted"/>
<dbReference type="PANTHER" id="PTHR21666:SF270">
    <property type="entry name" value="MUREIN HYDROLASE ACTIVATOR ENVC"/>
    <property type="match status" value="1"/>
</dbReference>
<dbReference type="STRING" id="649639.Bcell_3480"/>
<evidence type="ECO:0000313" key="7">
    <source>
        <dbReference type="EMBL" id="ADU31722.1"/>
    </source>
</evidence>
<reference evidence="7 8" key="1">
    <citation type="submission" date="2010-12" db="EMBL/GenBank/DDBJ databases">
        <title>Complete sequence of Bacillus cellulosilyticus DSM 2522.</title>
        <authorList>
            <consortium name="US DOE Joint Genome Institute"/>
            <person name="Lucas S."/>
            <person name="Copeland A."/>
            <person name="Lapidus A."/>
            <person name="Cheng J.-F."/>
            <person name="Bruce D."/>
            <person name="Goodwin L."/>
            <person name="Pitluck S."/>
            <person name="Chertkov O."/>
            <person name="Detter J.C."/>
            <person name="Han C."/>
            <person name="Tapia R."/>
            <person name="Land M."/>
            <person name="Hauser L."/>
            <person name="Jeffries C."/>
            <person name="Kyrpides N."/>
            <person name="Ivanova N."/>
            <person name="Mikhailova N."/>
            <person name="Brumm P."/>
            <person name="Mead D."/>
            <person name="Woyke T."/>
        </authorList>
    </citation>
    <scope>NUCLEOTIDE SEQUENCE [LARGE SCALE GENOMIC DNA]</scope>
    <source>
        <strain evidence="8">ATCC 21833 / DSM 2522 / FERM P-1141 / JCM 9156 / N-4</strain>
    </source>
</reference>
<dbReference type="Gene3D" id="2.70.70.10">
    <property type="entry name" value="Glucose Permease (Domain IIA)"/>
    <property type="match status" value="1"/>
</dbReference>
<dbReference type="RefSeq" id="WP_013490053.1">
    <property type="nucleotide sequence ID" value="NC_014829.1"/>
</dbReference>
<dbReference type="Pfam" id="PF24568">
    <property type="entry name" value="CC_PcsB"/>
    <property type="match status" value="1"/>
</dbReference>
<evidence type="ECO:0000256" key="2">
    <source>
        <dbReference type="SAM" id="Coils"/>
    </source>
</evidence>
<dbReference type="Pfam" id="PF01551">
    <property type="entry name" value="Peptidase_M23"/>
    <property type="match status" value="1"/>
</dbReference>
<evidence type="ECO:0000256" key="1">
    <source>
        <dbReference type="ARBA" id="ARBA00022729"/>
    </source>
</evidence>
<dbReference type="EMBL" id="CP002394">
    <property type="protein sequence ID" value="ADU31722.1"/>
    <property type="molecule type" value="Genomic_DNA"/>
</dbReference>
<dbReference type="eggNOG" id="COG4942">
    <property type="taxonomic scope" value="Bacteria"/>
</dbReference>
<dbReference type="HOGENOM" id="CLU_029425_4_3_9"/>
<evidence type="ECO:0000259" key="6">
    <source>
        <dbReference type="Pfam" id="PF24568"/>
    </source>
</evidence>
<organism evidence="7 8">
    <name type="scientific">Evansella cellulosilytica (strain ATCC 21833 / DSM 2522 / FERM P-1141 / JCM 9156 / N-4)</name>
    <name type="common">Bacillus cellulosilyticus</name>
    <dbReference type="NCBI Taxonomy" id="649639"/>
    <lineage>
        <taxon>Bacteria</taxon>
        <taxon>Bacillati</taxon>
        <taxon>Bacillota</taxon>
        <taxon>Bacilli</taxon>
        <taxon>Bacillales</taxon>
        <taxon>Bacillaceae</taxon>
        <taxon>Evansella</taxon>
    </lineage>
</organism>
<keyword evidence="2" id="KW-0175">Coiled coil</keyword>
<dbReference type="Proteomes" id="UP000001401">
    <property type="component" value="Chromosome"/>
</dbReference>
<sequence precursor="true">MFKKIMLTFILIFGLLSTTVIASEDSDLLEKINSYQNQRDSLDREAELLEQELGVVELEIEEMNQEISRLDEYTMATSEAISEKNKEIYETEQTIIELEEEITIIEKRIEQRDELLKERLRSIYQNGSVVRFLEVILGAQSFGDFIERVIAINTISQQDRNIIDMHMEDIEKLAFNQQNLEEELMSLETQLNSLEKLEVELEEQKIEKGQLLEALVQKEGTLQDQVVTVDEERANLEAQESAAQQELADREAIREQERELQQQAEVQNNTSNDHVSNNYDNDFSQTSGILQRPATGRITTGFEMRWGQMHYGIDIGKNGRTGDVPVIAAESGTVIRSYYSTSYGNTVMIRHNINGQTITTLYAHLENRAVNTGDTVSRGQFLGNMGNTGRSFGPHLHFEVHEGDWNASKSNAVDPMKYIN</sequence>
<dbReference type="AlphaFoldDB" id="E6TQU7"/>
<dbReference type="GO" id="GO:0004222">
    <property type="term" value="F:metalloendopeptidase activity"/>
    <property type="evidence" value="ECO:0007669"/>
    <property type="project" value="TreeGrafter"/>
</dbReference>
<evidence type="ECO:0000259" key="5">
    <source>
        <dbReference type="Pfam" id="PF01551"/>
    </source>
</evidence>
<evidence type="ECO:0000256" key="3">
    <source>
        <dbReference type="SAM" id="MobiDB-lite"/>
    </source>
</evidence>
<evidence type="ECO:0000256" key="4">
    <source>
        <dbReference type="SAM" id="SignalP"/>
    </source>
</evidence>
<accession>E6TQU7</accession>
<evidence type="ECO:0000313" key="8">
    <source>
        <dbReference type="Proteomes" id="UP000001401"/>
    </source>
</evidence>
<feature type="chain" id="PRO_5003211664" evidence="4">
    <location>
        <begin position="23"/>
        <end position="420"/>
    </location>
</feature>